<evidence type="ECO:0000256" key="1">
    <source>
        <dbReference type="ARBA" id="ARBA00007228"/>
    </source>
</evidence>
<keyword evidence="2 5" id="KW-0489">Methyltransferase</keyword>
<dbReference type="Gene3D" id="3.40.1280.10">
    <property type="match status" value="1"/>
</dbReference>
<dbReference type="GO" id="GO:0160206">
    <property type="term" value="F:tRNA (cytidine(32)/uridine(32)-2'-O)-methyltransferase activity"/>
    <property type="evidence" value="ECO:0007669"/>
    <property type="project" value="UniProtKB-EC"/>
</dbReference>
<evidence type="ECO:0000256" key="5">
    <source>
        <dbReference type="RuleBase" id="RU362024"/>
    </source>
</evidence>
<dbReference type="FunFam" id="3.40.1280.10:FF:000006">
    <property type="entry name" value="Uncharacterized tRNA/rRNA methyltransferase HI_0380"/>
    <property type="match status" value="1"/>
</dbReference>
<dbReference type="NCBIfam" id="TIGR00050">
    <property type="entry name" value="rRNA_methyl_1"/>
    <property type="match status" value="1"/>
</dbReference>
<dbReference type="RefSeq" id="WP_138987780.1">
    <property type="nucleotide sequence ID" value="NZ_CP043869.1"/>
</dbReference>
<protein>
    <recommendedName>
        <fullName evidence="5">tRNA (cytidine/uridine-2'-O-)-methyltransferase TrmJ</fullName>
        <ecNumber evidence="5">2.1.1.200</ecNumber>
    </recommendedName>
    <alternativeName>
        <fullName evidence="5">tRNA (cytidine(32)/uridine(32)-2'-O)-methyltransferase</fullName>
    </alternativeName>
    <alternativeName>
        <fullName evidence="5">tRNA Cm32/Um32 methyltransferase</fullName>
    </alternativeName>
</protein>
<dbReference type="EC" id="2.1.1.200" evidence="5"/>
<keyword evidence="5" id="KW-0963">Cytoplasm</keyword>
<dbReference type="SUPFAM" id="SSF75217">
    <property type="entry name" value="alpha/beta knot"/>
    <property type="match status" value="1"/>
</dbReference>
<dbReference type="PANTHER" id="PTHR42786:SF2">
    <property type="entry name" value="TRNA (CYTIDINE_URIDINE-2'-O-)-METHYLTRANSFERASE TRMJ"/>
    <property type="match status" value="1"/>
</dbReference>
<proteinExistence type="inferred from homology"/>
<accession>A0A5P1REH3</accession>
<name>A0A5P1REH3_9GAMM</name>
<comment type="similarity">
    <text evidence="1">Belongs to the class IV-like SAM-binding methyltransferase superfamily. RNA methyltransferase TrmH family.</text>
</comment>
<dbReference type="GO" id="GO:0106339">
    <property type="term" value="F:tRNA (cytidine(32)-2'-O)-methyltransferase activity"/>
    <property type="evidence" value="ECO:0007669"/>
    <property type="project" value="RHEA"/>
</dbReference>
<dbReference type="InterPro" id="IPR001537">
    <property type="entry name" value="SpoU_MeTrfase"/>
</dbReference>
<keyword evidence="8" id="KW-1185">Reference proteome</keyword>
<comment type="function">
    <text evidence="5">Catalyzes the formation of 2'O-methylated cytidine (Cm32) or 2'O-methylated uridine (Um32) at position 32 in tRNA.</text>
</comment>
<dbReference type="GO" id="GO:0002128">
    <property type="term" value="P:tRNA nucleoside ribose methylation"/>
    <property type="evidence" value="ECO:0007669"/>
    <property type="project" value="TreeGrafter"/>
</dbReference>
<dbReference type="AlphaFoldDB" id="A0A5P1REH3"/>
<dbReference type="OrthoDB" id="9806346at2"/>
<dbReference type="EMBL" id="CP043869">
    <property type="protein sequence ID" value="QEQ97665.1"/>
    <property type="molecule type" value="Genomic_DNA"/>
</dbReference>
<comment type="catalytic activity">
    <reaction evidence="5">
        <text>cytidine(32) in tRNA + S-adenosyl-L-methionine = 2'-O-methylcytidine(32) in tRNA + S-adenosyl-L-homocysteine + H(+)</text>
        <dbReference type="Rhea" id="RHEA:42932"/>
        <dbReference type="Rhea" id="RHEA-COMP:10288"/>
        <dbReference type="Rhea" id="RHEA-COMP:10289"/>
        <dbReference type="ChEBI" id="CHEBI:15378"/>
        <dbReference type="ChEBI" id="CHEBI:57856"/>
        <dbReference type="ChEBI" id="CHEBI:59789"/>
        <dbReference type="ChEBI" id="CHEBI:74495"/>
        <dbReference type="ChEBI" id="CHEBI:82748"/>
        <dbReference type="EC" id="2.1.1.200"/>
    </reaction>
</comment>
<evidence type="ECO:0000256" key="4">
    <source>
        <dbReference type="ARBA" id="ARBA00022691"/>
    </source>
</evidence>
<keyword evidence="3 7" id="KW-0808">Transferase</keyword>
<evidence type="ECO:0000313" key="7">
    <source>
        <dbReference type="EMBL" id="QEQ97665.1"/>
    </source>
</evidence>
<keyword evidence="4 5" id="KW-0949">S-adenosyl-L-methionine</keyword>
<feature type="domain" description="tRNA/rRNA methyltransferase SpoU type" evidence="6">
    <location>
        <begin position="6"/>
        <end position="154"/>
    </location>
</feature>
<dbReference type="PIRSF" id="PIRSF004808">
    <property type="entry name" value="LasT"/>
    <property type="match status" value="1"/>
</dbReference>
<evidence type="ECO:0000256" key="2">
    <source>
        <dbReference type="ARBA" id="ARBA00022603"/>
    </source>
</evidence>
<organism evidence="7 8">
    <name type="scientific">Neptunomonas concharum</name>
    <dbReference type="NCBI Taxonomy" id="1031538"/>
    <lineage>
        <taxon>Bacteria</taxon>
        <taxon>Pseudomonadati</taxon>
        <taxon>Pseudomonadota</taxon>
        <taxon>Gammaproteobacteria</taxon>
        <taxon>Oceanospirillales</taxon>
        <taxon>Oceanospirillaceae</taxon>
        <taxon>Neptunomonas</taxon>
    </lineage>
</organism>
<reference evidence="7 8" key="1">
    <citation type="journal article" date="2019" name="Biochem. Eng. J.">
        <title>Metabolic engineering of the marine bacteria Neptunomonas concharum for the production of acetoin and meso-2,3-butanediol from acetate.</title>
        <authorList>
            <person name="Li W."/>
            <person name="Pu N."/>
            <person name="Liu C.-X."/>
            <person name="Yuan Q.-P."/>
            <person name="Li Z.-J."/>
        </authorList>
    </citation>
    <scope>NUCLEOTIDE SEQUENCE [LARGE SCALE GENOMIC DNA]</scope>
    <source>
        <strain evidence="7 8">JCM17730</strain>
    </source>
</reference>
<dbReference type="InterPro" id="IPR004384">
    <property type="entry name" value="RNA_MeTrfase_TrmJ/LasT"/>
</dbReference>
<gene>
    <name evidence="5" type="primary">trmJ</name>
    <name evidence="7" type="ORF">F0U83_13585</name>
</gene>
<dbReference type="CDD" id="cd18093">
    <property type="entry name" value="SpoU-like_TrmJ"/>
    <property type="match status" value="1"/>
</dbReference>
<evidence type="ECO:0000313" key="8">
    <source>
        <dbReference type="Proteomes" id="UP000324760"/>
    </source>
</evidence>
<dbReference type="GO" id="GO:0003723">
    <property type="term" value="F:RNA binding"/>
    <property type="evidence" value="ECO:0007669"/>
    <property type="project" value="InterPro"/>
</dbReference>
<dbReference type="InterPro" id="IPR029026">
    <property type="entry name" value="tRNA_m1G_MTases_N"/>
</dbReference>
<dbReference type="Proteomes" id="UP000324760">
    <property type="component" value="Chromosome"/>
</dbReference>
<dbReference type="PANTHER" id="PTHR42786">
    <property type="entry name" value="TRNA/RRNA METHYLTRANSFERASE"/>
    <property type="match status" value="1"/>
</dbReference>
<dbReference type="Gene3D" id="1.10.8.590">
    <property type="match status" value="1"/>
</dbReference>
<dbReference type="GO" id="GO:0005829">
    <property type="term" value="C:cytosol"/>
    <property type="evidence" value="ECO:0007669"/>
    <property type="project" value="TreeGrafter"/>
</dbReference>
<sequence>MNLENIRIVLVNTTHPGNIGAVARAMKNMGLSQLYLVEPKLFPSSEADARASGATDILASATVTLTLEEAVADASLVVGTSARGRHIPWPIMDPHQLAGVVASAGQQQVAIVFGREDRGLTNEELQICHHHVHIPSVESFSSLNVAAAVQVVAYELRMAFLRQSDAAKQAPQWGTPWDIELAEHRELELMFEHLESVLVEVEFLDPENPRQLMPRLRRLLQRAMPDKVEVNVLRGILTSVQKKSRSR</sequence>
<dbReference type="KEGG" id="ncu:F0U83_13585"/>
<comment type="subcellular location">
    <subcellularLocation>
        <location evidence="5">Cytoplasm</location>
    </subcellularLocation>
</comment>
<dbReference type="InterPro" id="IPR029028">
    <property type="entry name" value="Alpha/beta_knot_MTases"/>
</dbReference>
<dbReference type="Pfam" id="PF00588">
    <property type="entry name" value="SpoU_methylase"/>
    <property type="match status" value="1"/>
</dbReference>
<evidence type="ECO:0000256" key="3">
    <source>
        <dbReference type="ARBA" id="ARBA00022679"/>
    </source>
</evidence>
<comment type="subunit">
    <text evidence="5">Homodimer.</text>
</comment>
<keyword evidence="5" id="KW-0819">tRNA processing</keyword>
<evidence type="ECO:0000259" key="6">
    <source>
        <dbReference type="Pfam" id="PF00588"/>
    </source>
</evidence>
<comment type="catalytic activity">
    <reaction evidence="5">
        <text>uridine(32) in tRNA + S-adenosyl-L-methionine = 2'-O-methyluridine(32) in tRNA + S-adenosyl-L-homocysteine + H(+)</text>
        <dbReference type="Rhea" id="RHEA:42936"/>
        <dbReference type="Rhea" id="RHEA-COMP:10107"/>
        <dbReference type="Rhea" id="RHEA-COMP:10290"/>
        <dbReference type="ChEBI" id="CHEBI:15378"/>
        <dbReference type="ChEBI" id="CHEBI:57856"/>
        <dbReference type="ChEBI" id="CHEBI:59789"/>
        <dbReference type="ChEBI" id="CHEBI:65315"/>
        <dbReference type="ChEBI" id="CHEBI:74478"/>
        <dbReference type="EC" id="2.1.1.200"/>
    </reaction>
</comment>